<feature type="signal peptide" evidence="6">
    <location>
        <begin position="1"/>
        <end position="28"/>
    </location>
</feature>
<dbReference type="AlphaFoldDB" id="A5DB44"/>
<evidence type="ECO:0000256" key="2">
    <source>
        <dbReference type="ARBA" id="ARBA00022692"/>
    </source>
</evidence>
<dbReference type="InterPro" id="IPR033308">
    <property type="entry name" value="PGAP5/Cdc1/Ted1"/>
</dbReference>
<dbReference type="GeneID" id="5129619"/>
<feature type="chain" id="PRO_5002679803" description="Calcineurin-like phosphoesterase domain-containing protein" evidence="6">
    <location>
        <begin position="29"/>
        <end position="496"/>
    </location>
</feature>
<name>A5DB44_PICGU</name>
<accession>A5DB44</accession>
<dbReference type="KEGG" id="pgu:PGUG_00499"/>
<feature type="transmembrane region" description="Helical" evidence="5">
    <location>
        <begin position="474"/>
        <end position="494"/>
    </location>
</feature>
<keyword evidence="6" id="KW-0732">Signal</keyword>
<evidence type="ECO:0000259" key="7">
    <source>
        <dbReference type="Pfam" id="PF00149"/>
    </source>
</evidence>
<dbReference type="VEuPathDB" id="FungiDB:PGUG_00499"/>
<evidence type="ECO:0000256" key="1">
    <source>
        <dbReference type="ARBA" id="ARBA00004141"/>
    </source>
</evidence>
<dbReference type="InterPro" id="IPR029052">
    <property type="entry name" value="Metallo-depent_PP-like"/>
</dbReference>
<gene>
    <name evidence="8" type="ORF">PGUG_00499</name>
</gene>
<dbReference type="Gene3D" id="3.60.21.10">
    <property type="match status" value="1"/>
</dbReference>
<evidence type="ECO:0000313" key="9">
    <source>
        <dbReference type="Proteomes" id="UP000001997"/>
    </source>
</evidence>
<dbReference type="PANTHER" id="PTHR13315:SF4">
    <property type="entry name" value="METALLOPHOSPHOESTERASE, ISOFORM E"/>
    <property type="match status" value="1"/>
</dbReference>
<protein>
    <recommendedName>
        <fullName evidence="7">Calcineurin-like phosphoesterase domain-containing protein</fullName>
    </recommendedName>
</protein>
<evidence type="ECO:0000256" key="6">
    <source>
        <dbReference type="SAM" id="SignalP"/>
    </source>
</evidence>
<proteinExistence type="predicted"/>
<dbReference type="PANTHER" id="PTHR13315">
    <property type="entry name" value="METALLO PHOSPHOESTERASE RELATED"/>
    <property type="match status" value="1"/>
</dbReference>
<keyword evidence="2 5" id="KW-0812">Transmembrane</keyword>
<evidence type="ECO:0000313" key="8">
    <source>
        <dbReference type="EMBL" id="EDK36401.2"/>
    </source>
</evidence>
<evidence type="ECO:0000256" key="5">
    <source>
        <dbReference type="SAM" id="Phobius"/>
    </source>
</evidence>
<reference evidence="8 9" key="1">
    <citation type="journal article" date="2009" name="Nature">
        <title>Evolution of pathogenicity and sexual reproduction in eight Candida genomes.</title>
        <authorList>
            <person name="Butler G."/>
            <person name="Rasmussen M.D."/>
            <person name="Lin M.F."/>
            <person name="Santos M.A."/>
            <person name="Sakthikumar S."/>
            <person name="Munro C.A."/>
            <person name="Rheinbay E."/>
            <person name="Grabherr M."/>
            <person name="Forche A."/>
            <person name="Reedy J.L."/>
            <person name="Agrafioti I."/>
            <person name="Arnaud M.B."/>
            <person name="Bates S."/>
            <person name="Brown A.J."/>
            <person name="Brunke S."/>
            <person name="Costanzo M.C."/>
            <person name="Fitzpatrick D.A."/>
            <person name="de Groot P.W."/>
            <person name="Harris D."/>
            <person name="Hoyer L.L."/>
            <person name="Hube B."/>
            <person name="Klis F.M."/>
            <person name="Kodira C."/>
            <person name="Lennard N."/>
            <person name="Logue M.E."/>
            <person name="Martin R."/>
            <person name="Neiman A.M."/>
            <person name="Nikolaou E."/>
            <person name="Quail M.A."/>
            <person name="Quinn J."/>
            <person name="Santos M.C."/>
            <person name="Schmitzberger F.F."/>
            <person name="Sherlock G."/>
            <person name="Shah P."/>
            <person name="Silverstein K.A."/>
            <person name="Skrzypek M.S."/>
            <person name="Soll D."/>
            <person name="Staggs R."/>
            <person name="Stansfield I."/>
            <person name="Stumpf M.P."/>
            <person name="Sudbery P.E."/>
            <person name="Srikantha T."/>
            <person name="Zeng Q."/>
            <person name="Berman J."/>
            <person name="Berriman M."/>
            <person name="Heitman J."/>
            <person name="Gow N.A."/>
            <person name="Lorenz M.C."/>
            <person name="Birren B.W."/>
            <person name="Kellis M."/>
            <person name="Cuomo C.A."/>
        </authorList>
    </citation>
    <scope>NUCLEOTIDE SEQUENCE [LARGE SCALE GENOMIC DNA]</scope>
    <source>
        <strain evidence="9">ATCC 6260 / CBS 566 / DSM 6381 / JCM 1539 / NBRC 10279 / NRRL Y-324</strain>
    </source>
</reference>
<dbReference type="InterPro" id="IPR004843">
    <property type="entry name" value="Calcineurin-like_PHP"/>
</dbReference>
<sequence>MRPRTMLKFRSIHHVIVLILVAWAIVFAYHERYSPYKAAARCQWPQINVESSAEQQQPVVIDDQNPDSVASNDVINIMLVADPQLIDSHTYPGRNKLLLKLSQHTVDVYLKKNYKAMLRALNPSYVFFLGDYLDNGRSSTDKYFRGQLERFNSIFKRKKYKKGKKWMINLPGNHDIGWADGVKIPSRKRFKKYFGNPNSVKVINNVEFISLDTISLSAMEESIYGPAREFFDTNFGTSIVKTKPRVLFTHVPLYRDPNELTCGPLRESSVFHTSKGYQYQSVLSPELSSDILNRIKPDLIFSGDDHDYCDVNHPSPSGENETFREITVKSISMAMGIKYPAIQILSFANSGNDNDYNIQNQFKYETNLCYLPTPYINIACYVVTAVVSGLVLLWYDLSRKHPRHGYATLPLAGQPSTVSTTRRISDFLKEQDEAKEVVMSSIPNYTNTKVPQESMAEKMKELGAMLKRTGLVQFLKHAAITGMLVILLYTWFIVTA</sequence>
<evidence type="ECO:0000256" key="4">
    <source>
        <dbReference type="ARBA" id="ARBA00023136"/>
    </source>
</evidence>
<dbReference type="eggNOG" id="KOG3662">
    <property type="taxonomic scope" value="Eukaryota"/>
</dbReference>
<dbReference type="GO" id="GO:0005783">
    <property type="term" value="C:endoplasmic reticulum"/>
    <property type="evidence" value="ECO:0007669"/>
    <property type="project" value="TreeGrafter"/>
</dbReference>
<dbReference type="OrthoDB" id="5977743at2759"/>
<dbReference type="GO" id="GO:0016787">
    <property type="term" value="F:hydrolase activity"/>
    <property type="evidence" value="ECO:0007669"/>
    <property type="project" value="InterPro"/>
</dbReference>
<dbReference type="RefSeq" id="XP_001487122.2">
    <property type="nucleotide sequence ID" value="XM_001487072.1"/>
</dbReference>
<dbReference type="Proteomes" id="UP000001997">
    <property type="component" value="Unassembled WGS sequence"/>
</dbReference>
<dbReference type="GO" id="GO:0016020">
    <property type="term" value="C:membrane"/>
    <property type="evidence" value="ECO:0007669"/>
    <property type="project" value="UniProtKB-SubCell"/>
</dbReference>
<dbReference type="HOGENOM" id="CLU_011607_0_1_1"/>
<dbReference type="Pfam" id="PF00149">
    <property type="entry name" value="Metallophos"/>
    <property type="match status" value="1"/>
</dbReference>
<organism evidence="8 9">
    <name type="scientific">Meyerozyma guilliermondii (strain ATCC 6260 / CBS 566 / DSM 6381 / JCM 1539 / NBRC 10279 / NRRL Y-324)</name>
    <name type="common">Yeast</name>
    <name type="synonym">Candida guilliermondii</name>
    <dbReference type="NCBI Taxonomy" id="294746"/>
    <lineage>
        <taxon>Eukaryota</taxon>
        <taxon>Fungi</taxon>
        <taxon>Dikarya</taxon>
        <taxon>Ascomycota</taxon>
        <taxon>Saccharomycotina</taxon>
        <taxon>Pichiomycetes</taxon>
        <taxon>Debaryomycetaceae</taxon>
        <taxon>Meyerozyma</taxon>
    </lineage>
</organism>
<comment type="subcellular location">
    <subcellularLocation>
        <location evidence="1">Membrane</location>
        <topology evidence="1">Multi-pass membrane protein</topology>
    </subcellularLocation>
</comment>
<dbReference type="GO" id="GO:0006506">
    <property type="term" value="P:GPI anchor biosynthetic process"/>
    <property type="evidence" value="ECO:0007669"/>
    <property type="project" value="InterPro"/>
</dbReference>
<evidence type="ECO:0000256" key="3">
    <source>
        <dbReference type="ARBA" id="ARBA00022989"/>
    </source>
</evidence>
<dbReference type="OMA" id="GPYRGHW"/>
<dbReference type="InParanoid" id="A5DB44"/>
<keyword evidence="9" id="KW-1185">Reference proteome</keyword>
<dbReference type="EMBL" id="CH408155">
    <property type="protein sequence ID" value="EDK36401.2"/>
    <property type="molecule type" value="Genomic_DNA"/>
</dbReference>
<feature type="domain" description="Calcineurin-like phosphoesterase" evidence="7">
    <location>
        <begin position="113"/>
        <end position="308"/>
    </location>
</feature>
<keyword evidence="3 5" id="KW-1133">Transmembrane helix</keyword>
<feature type="transmembrane region" description="Helical" evidence="5">
    <location>
        <begin position="375"/>
        <end position="395"/>
    </location>
</feature>
<keyword evidence="4 5" id="KW-0472">Membrane</keyword>
<dbReference type="SUPFAM" id="SSF56300">
    <property type="entry name" value="Metallo-dependent phosphatases"/>
    <property type="match status" value="1"/>
</dbReference>